<evidence type="ECO:0000259" key="12">
    <source>
        <dbReference type="PROSITE" id="PS51177"/>
    </source>
</evidence>
<feature type="region of interest" description="Disordered" evidence="11">
    <location>
        <begin position="205"/>
        <end position="224"/>
    </location>
</feature>
<dbReference type="PANTHER" id="PTHR21098">
    <property type="entry name" value="RIBOFLAVIN SYNTHASE ALPHA CHAIN"/>
    <property type="match status" value="1"/>
</dbReference>
<dbReference type="FunFam" id="2.40.30.20:FF:000003">
    <property type="entry name" value="Riboflavin synthase, alpha subunit"/>
    <property type="match status" value="1"/>
</dbReference>
<dbReference type="InterPro" id="IPR026017">
    <property type="entry name" value="Lumazine-bd_dom"/>
</dbReference>
<feature type="domain" description="Lumazine-binding" evidence="12">
    <location>
        <begin position="1"/>
        <end position="96"/>
    </location>
</feature>
<proteinExistence type="predicted"/>
<evidence type="ECO:0000256" key="10">
    <source>
        <dbReference type="PROSITE-ProRule" id="PRU00524"/>
    </source>
</evidence>
<dbReference type="PROSITE" id="PS51177">
    <property type="entry name" value="LUMAZINE_BIND"/>
    <property type="match status" value="2"/>
</dbReference>
<evidence type="ECO:0000313" key="14">
    <source>
        <dbReference type="Proteomes" id="UP000823661"/>
    </source>
</evidence>
<comment type="function">
    <text evidence="2">Catalyzes the dismutation of two molecules of 6,7-dimethyl-8-ribityllumazine, resulting in the formation of riboflavin and 5-amino-6-(D-ribitylamino)uracil.</text>
</comment>
<evidence type="ECO:0000256" key="3">
    <source>
        <dbReference type="ARBA" id="ARBA00004887"/>
    </source>
</evidence>
<dbReference type="GO" id="GO:0004746">
    <property type="term" value="F:riboflavin synthase activity"/>
    <property type="evidence" value="ECO:0007669"/>
    <property type="project" value="UniProtKB-UniRule"/>
</dbReference>
<name>A0A9D9EYU0_9BACT</name>
<evidence type="ECO:0000256" key="9">
    <source>
        <dbReference type="NCBIfam" id="TIGR00187"/>
    </source>
</evidence>
<comment type="pathway">
    <text evidence="3">Cofactor biosynthesis; riboflavin biosynthesis; riboflavin from 2-hydroxy-3-oxobutyl phosphate and 5-amino-6-(D-ribitylamino)uracil: step 2/2.</text>
</comment>
<evidence type="ECO:0000256" key="6">
    <source>
        <dbReference type="ARBA" id="ARBA00022619"/>
    </source>
</evidence>
<dbReference type="NCBIfam" id="TIGR00187">
    <property type="entry name" value="ribE"/>
    <property type="match status" value="1"/>
</dbReference>
<comment type="caution">
    <text evidence="13">The sequence shown here is derived from an EMBL/GenBank/DDBJ whole genome shotgun (WGS) entry which is preliminary data.</text>
</comment>
<evidence type="ECO:0000256" key="8">
    <source>
        <dbReference type="ARBA" id="ARBA00022737"/>
    </source>
</evidence>
<evidence type="ECO:0000256" key="4">
    <source>
        <dbReference type="ARBA" id="ARBA00012827"/>
    </source>
</evidence>
<evidence type="ECO:0000256" key="2">
    <source>
        <dbReference type="ARBA" id="ARBA00002803"/>
    </source>
</evidence>
<feature type="repeat" description="Lumazine-binding" evidence="10">
    <location>
        <begin position="1"/>
        <end position="96"/>
    </location>
</feature>
<reference evidence="13" key="2">
    <citation type="journal article" date="2021" name="PeerJ">
        <title>Extensive microbial diversity within the chicken gut microbiome revealed by metagenomics and culture.</title>
        <authorList>
            <person name="Gilroy R."/>
            <person name="Ravi A."/>
            <person name="Getino M."/>
            <person name="Pursley I."/>
            <person name="Horton D.L."/>
            <person name="Alikhan N.F."/>
            <person name="Baker D."/>
            <person name="Gharbi K."/>
            <person name="Hall N."/>
            <person name="Watson M."/>
            <person name="Adriaenssens E.M."/>
            <person name="Foster-Nyarko E."/>
            <person name="Jarju S."/>
            <person name="Secka A."/>
            <person name="Antonio M."/>
            <person name="Oren A."/>
            <person name="Chaudhuri R.R."/>
            <person name="La Ragione R."/>
            <person name="Hildebrand F."/>
            <person name="Pallen M.J."/>
        </authorList>
    </citation>
    <scope>NUCLEOTIDE SEQUENCE</scope>
    <source>
        <strain evidence="13">B1-20833</strain>
    </source>
</reference>
<evidence type="ECO:0000256" key="1">
    <source>
        <dbReference type="ARBA" id="ARBA00000968"/>
    </source>
</evidence>
<dbReference type="InterPro" id="IPR023366">
    <property type="entry name" value="ATP_synth_asu-like_sf"/>
</dbReference>
<dbReference type="GO" id="GO:0009231">
    <property type="term" value="P:riboflavin biosynthetic process"/>
    <property type="evidence" value="ECO:0007669"/>
    <property type="project" value="UniProtKB-KW"/>
</dbReference>
<gene>
    <name evidence="13" type="ORF">IAC06_05030</name>
</gene>
<keyword evidence="8" id="KW-0677">Repeat</keyword>
<keyword evidence="7 13" id="KW-0808">Transferase</keyword>
<dbReference type="PIRSF" id="PIRSF000498">
    <property type="entry name" value="Riboflavin_syn_A"/>
    <property type="match status" value="1"/>
</dbReference>
<dbReference type="EMBL" id="JADIMI010000050">
    <property type="protein sequence ID" value="MBO8452229.1"/>
    <property type="molecule type" value="Genomic_DNA"/>
</dbReference>
<organism evidence="13 14">
    <name type="scientific">Candidatus Cryptobacteroides intestinavium</name>
    <dbReference type="NCBI Taxonomy" id="2840766"/>
    <lineage>
        <taxon>Bacteria</taxon>
        <taxon>Pseudomonadati</taxon>
        <taxon>Bacteroidota</taxon>
        <taxon>Bacteroidia</taxon>
        <taxon>Bacteroidales</taxon>
        <taxon>Candidatus Cryptobacteroides</taxon>
    </lineage>
</organism>
<dbReference type="CDD" id="cd00402">
    <property type="entry name" value="Riboflavin_synthase_like"/>
    <property type="match status" value="1"/>
</dbReference>
<dbReference type="Proteomes" id="UP000823661">
    <property type="component" value="Unassembled WGS sequence"/>
</dbReference>
<sequence length="239" mass="24523">MFTGIIEETGTIKSICRGSNSAQITVNARKVIEGTSEGDSIAVNGVCLTVTSLSGSCFTADAMPETLYRSSLGNMKPGDNVNLERAMQAGGRFGGHIVSGHVDAYAMVVSVTESGIARIISIEIPAAASGIMPLIAVKGSVAVDGASLTVVSVDHNTFSVSLIPHTRSVSTLGALRQGSMVNVEADVFARYIARILSAGLPSADMLSSGPEAASPTDSRAESARGAGGLTLEFLQKNGF</sequence>
<dbReference type="InterPro" id="IPR017938">
    <property type="entry name" value="Riboflavin_synthase-like_b-brl"/>
</dbReference>
<evidence type="ECO:0000256" key="11">
    <source>
        <dbReference type="SAM" id="MobiDB-lite"/>
    </source>
</evidence>
<protein>
    <recommendedName>
        <fullName evidence="5 9">Riboflavin synthase</fullName>
        <ecNumber evidence="4 9">2.5.1.9</ecNumber>
    </recommendedName>
</protein>
<dbReference type="EC" id="2.5.1.9" evidence="4 9"/>
<accession>A0A9D9EYU0</accession>
<reference evidence="13" key="1">
    <citation type="submission" date="2020-10" db="EMBL/GenBank/DDBJ databases">
        <authorList>
            <person name="Gilroy R."/>
        </authorList>
    </citation>
    <scope>NUCLEOTIDE SEQUENCE</scope>
    <source>
        <strain evidence="13">B1-20833</strain>
    </source>
</reference>
<evidence type="ECO:0000256" key="5">
    <source>
        <dbReference type="ARBA" id="ARBA00013950"/>
    </source>
</evidence>
<dbReference type="SUPFAM" id="SSF63380">
    <property type="entry name" value="Riboflavin synthase domain-like"/>
    <property type="match status" value="2"/>
</dbReference>
<dbReference type="Gene3D" id="2.40.30.20">
    <property type="match status" value="2"/>
</dbReference>
<dbReference type="PANTHER" id="PTHR21098:SF12">
    <property type="entry name" value="RIBOFLAVIN SYNTHASE"/>
    <property type="match status" value="1"/>
</dbReference>
<feature type="repeat" description="Lumazine-binding" evidence="10">
    <location>
        <begin position="97"/>
        <end position="196"/>
    </location>
</feature>
<feature type="domain" description="Lumazine-binding" evidence="12">
    <location>
        <begin position="97"/>
        <end position="196"/>
    </location>
</feature>
<evidence type="ECO:0000313" key="13">
    <source>
        <dbReference type="EMBL" id="MBO8452229.1"/>
    </source>
</evidence>
<dbReference type="Pfam" id="PF00677">
    <property type="entry name" value="Lum_binding"/>
    <property type="match status" value="2"/>
</dbReference>
<keyword evidence="6" id="KW-0686">Riboflavin biosynthesis</keyword>
<dbReference type="AlphaFoldDB" id="A0A9D9EYU0"/>
<dbReference type="InterPro" id="IPR001783">
    <property type="entry name" value="Lumazine-bd"/>
</dbReference>
<dbReference type="NCBIfam" id="NF006767">
    <property type="entry name" value="PRK09289.1"/>
    <property type="match status" value="1"/>
</dbReference>
<evidence type="ECO:0000256" key="7">
    <source>
        <dbReference type="ARBA" id="ARBA00022679"/>
    </source>
</evidence>
<comment type="catalytic activity">
    <reaction evidence="1">
        <text>2 6,7-dimethyl-8-(1-D-ribityl)lumazine + H(+) = 5-amino-6-(D-ribitylamino)uracil + riboflavin</text>
        <dbReference type="Rhea" id="RHEA:20772"/>
        <dbReference type="ChEBI" id="CHEBI:15378"/>
        <dbReference type="ChEBI" id="CHEBI:15934"/>
        <dbReference type="ChEBI" id="CHEBI:57986"/>
        <dbReference type="ChEBI" id="CHEBI:58201"/>
        <dbReference type="EC" id="2.5.1.9"/>
    </reaction>
</comment>